<dbReference type="EMBL" id="BNJF01000004">
    <property type="protein sequence ID" value="GHO48890.1"/>
    <property type="molecule type" value="Genomic_DNA"/>
</dbReference>
<dbReference type="AlphaFoldDB" id="A0A8J3MXS0"/>
<proteinExistence type="predicted"/>
<keyword evidence="2" id="KW-1185">Reference proteome</keyword>
<dbReference type="Proteomes" id="UP000612362">
    <property type="component" value="Unassembled WGS sequence"/>
</dbReference>
<protein>
    <submittedName>
        <fullName evidence="1">Uncharacterized protein</fullName>
    </submittedName>
</protein>
<name>A0A8J3MXS0_9CHLR</name>
<gene>
    <name evidence="1" type="ORF">KSX_70530</name>
</gene>
<evidence type="ECO:0000313" key="2">
    <source>
        <dbReference type="Proteomes" id="UP000612362"/>
    </source>
</evidence>
<comment type="caution">
    <text evidence="1">The sequence shown here is derived from an EMBL/GenBank/DDBJ whole genome shotgun (WGS) entry which is preliminary data.</text>
</comment>
<evidence type="ECO:0000313" key="1">
    <source>
        <dbReference type="EMBL" id="GHO48890.1"/>
    </source>
</evidence>
<reference evidence="1" key="1">
    <citation type="submission" date="2020-10" db="EMBL/GenBank/DDBJ databases">
        <title>Taxonomic study of unclassified bacteria belonging to the class Ktedonobacteria.</title>
        <authorList>
            <person name="Yabe S."/>
            <person name="Wang C.M."/>
            <person name="Zheng Y."/>
            <person name="Sakai Y."/>
            <person name="Cavaletti L."/>
            <person name="Monciardini P."/>
            <person name="Donadio S."/>
        </authorList>
    </citation>
    <scope>NUCLEOTIDE SEQUENCE</scope>
    <source>
        <strain evidence="1">SOSP1-1</strain>
    </source>
</reference>
<dbReference type="RefSeq" id="WP_220198044.1">
    <property type="nucleotide sequence ID" value="NZ_BNJF01000004.1"/>
</dbReference>
<organism evidence="1 2">
    <name type="scientific">Ktedonospora formicarum</name>
    <dbReference type="NCBI Taxonomy" id="2778364"/>
    <lineage>
        <taxon>Bacteria</taxon>
        <taxon>Bacillati</taxon>
        <taxon>Chloroflexota</taxon>
        <taxon>Ktedonobacteria</taxon>
        <taxon>Ktedonobacterales</taxon>
        <taxon>Ktedonobacteraceae</taxon>
        <taxon>Ktedonospora</taxon>
    </lineage>
</organism>
<sequence length="77" mass="8888">MDLVEQRMTLFRHYREVFGDLVSDGVYRMNEIIMLVNGMKGKVIWKYRSHGDDVMYVLEDDLCFVIGITAEGIAGRA</sequence>
<accession>A0A8J3MXS0</accession>